<dbReference type="SUPFAM" id="SSF50729">
    <property type="entry name" value="PH domain-like"/>
    <property type="match status" value="1"/>
</dbReference>
<feature type="domain" description="SH2" evidence="9">
    <location>
        <begin position="471"/>
        <end position="578"/>
    </location>
</feature>
<feature type="non-terminal residue" evidence="10">
    <location>
        <position position="823"/>
    </location>
</feature>
<dbReference type="Gene3D" id="2.30.29.30">
    <property type="entry name" value="Pleckstrin-homology domain (PH domain)/Phosphotyrosine-binding domain (PTB)"/>
    <property type="match status" value="1"/>
</dbReference>
<dbReference type="Gene3D" id="3.30.505.10">
    <property type="entry name" value="SH2 domain"/>
    <property type="match status" value="1"/>
</dbReference>
<comment type="similarity">
    <text evidence="2">Belongs to the PTEN phosphatase protein family.</text>
</comment>
<dbReference type="GO" id="GO:0005925">
    <property type="term" value="C:focal adhesion"/>
    <property type="evidence" value="ECO:0007669"/>
    <property type="project" value="UniProtKB-SubCell"/>
</dbReference>
<dbReference type="PANTHER" id="PTHR45734:SF6">
    <property type="entry name" value="TENSIN-4"/>
    <property type="match status" value="1"/>
</dbReference>
<feature type="region of interest" description="Disordered" evidence="8">
    <location>
        <begin position="146"/>
        <end position="280"/>
    </location>
</feature>
<protein>
    <recommendedName>
        <fullName evidence="9">SH2 domain-containing protein</fullName>
    </recommendedName>
</protein>
<feature type="region of interest" description="Disordered" evidence="8">
    <location>
        <begin position="402"/>
        <end position="457"/>
    </location>
</feature>
<reference evidence="11" key="1">
    <citation type="journal article" date="2019" name="IScience">
        <title>Narwhal Genome Reveals Long-Term Low Genetic Diversity despite Current Large Abundance Size.</title>
        <authorList>
            <person name="Westbury M.V."/>
            <person name="Petersen B."/>
            <person name="Garde E."/>
            <person name="Heide-Jorgensen M.P."/>
            <person name="Lorenzen E.D."/>
        </authorList>
    </citation>
    <scope>NUCLEOTIDE SEQUENCE [LARGE SCALE GENOMIC DNA]</scope>
</reference>
<dbReference type="FunFam" id="3.30.505.10:FF:000002">
    <property type="entry name" value="Tensin 1"/>
    <property type="match status" value="1"/>
</dbReference>
<dbReference type="AlphaFoldDB" id="A0A4U1FI78"/>
<evidence type="ECO:0000256" key="5">
    <source>
        <dbReference type="ARBA" id="ARBA00022999"/>
    </source>
</evidence>
<evidence type="ECO:0000256" key="4">
    <source>
        <dbReference type="ARBA" id="ARBA00022949"/>
    </source>
</evidence>
<dbReference type="Pfam" id="PF00017">
    <property type="entry name" value="SH2"/>
    <property type="match status" value="1"/>
</dbReference>
<keyword evidence="3" id="KW-0597">Phosphoprotein</keyword>
<comment type="caution">
    <text evidence="10">The sequence shown here is derived from an EMBL/GenBank/DDBJ whole genome shotgun (WGS) entry which is preliminary data.</text>
</comment>
<dbReference type="InterPro" id="IPR013625">
    <property type="entry name" value="PTB"/>
</dbReference>
<feature type="compositionally biased region" description="Polar residues" evidence="8">
    <location>
        <begin position="355"/>
        <end position="373"/>
    </location>
</feature>
<evidence type="ECO:0000256" key="3">
    <source>
        <dbReference type="ARBA" id="ARBA00022553"/>
    </source>
</evidence>
<name>A0A4U1FI78_MONMO</name>
<organism evidence="10 11">
    <name type="scientific">Monodon monoceros</name>
    <name type="common">Narwhal</name>
    <name type="synonym">Ceratodon monodon</name>
    <dbReference type="NCBI Taxonomy" id="40151"/>
    <lineage>
        <taxon>Eukaryota</taxon>
        <taxon>Metazoa</taxon>
        <taxon>Chordata</taxon>
        <taxon>Craniata</taxon>
        <taxon>Vertebrata</taxon>
        <taxon>Euteleostomi</taxon>
        <taxon>Mammalia</taxon>
        <taxon>Eutheria</taxon>
        <taxon>Laurasiatheria</taxon>
        <taxon>Artiodactyla</taxon>
        <taxon>Whippomorpha</taxon>
        <taxon>Cetacea</taxon>
        <taxon>Odontoceti</taxon>
        <taxon>Monodontidae</taxon>
        <taxon>Monodon</taxon>
    </lineage>
</organism>
<keyword evidence="5 7" id="KW-0727">SH2 domain</keyword>
<evidence type="ECO:0000256" key="6">
    <source>
        <dbReference type="ARBA" id="ARBA00023203"/>
    </source>
</evidence>
<gene>
    <name evidence="10" type="ORF">EI555_016966</name>
</gene>
<evidence type="ECO:0000256" key="2">
    <source>
        <dbReference type="ARBA" id="ARBA00007881"/>
    </source>
</evidence>
<dbReference type="InterPro" id="IPR051484">
    <property type="entry name" value="Tensin_PTEN_phosphatase"/>
</dbReference>
<accession>A0A4U1FI78</accession>
<feature type="compositionally biased region" description="Basic and acidic residues" evidence="8">
    <location>
        <begin position="169"/>
        <end position="180"/>
    </location>
</feature>
<feature type="compositionally biased region" description="Pro residues" evidence="8">
    <location>
        <begin position="244"/>
        <end position="259"/>
    </location>
</feature>
<dbReference type="SMART" id="SM00252">
    <property type="entry name" value="SH2"/>
    <property type="match status" value="1"/>
</dbReference>
<evidence type="ECO:0000256" key="7">
    <source>
        <dbReference type="PROSITE-ProRule" id="PRU00191"/>
    </source>
</evidence>
<dbReference type="Pfam" id="PF08416">
    <property type="entry name" value="PTB"/>
    <property type="match status" value="1"/>
</dbReference>
<evidence type="ECO:0000313" key="10">
    <source>
        <dbReference type="EMBL" id="TKC49424.1"/>
    </source>
</evidence>
<dbReference type="SMART" id="SM00462">
    <property type="entry name" value="PTB"/>
    <property type="match status" value="1"/>
</dbReference>
<keyword evidence="4" id="KW-0965">Cell junction</keyword>
<feature type="compositionally biased region" description="Polar residues" evidence="8">
    <location>
        <begin position="227"/>
        <end position="236"/>
    </location>
</feature>
<dbReference type="CDD" id="cd01213">
    <property type="entry name" value="PTB_tensin"/>
    <property type="match status" value="1"/>
</dbReference>
<dbReference type="PANTHER" id="PTHR45734">
    <property type="entry name" value="TENSIN"/>
    <property type="match status" value="1"/>
</dbReference>
<comment type="subcellular location">
    <subcellularLocation>
        <location evidence="1">Cell junction</location>
        <location evidence="1">Focal adhesion</location>
    </subcellularLocation>
</comment>
<dbReference type="InterPro" id="IPR033929">
    <property type="entry name" value="Tensin_PTB"/>
</dbReference>
<dbReference type="PROSITE" id="PS50001">
    <property type="entry name" value="SH2"/>
    <property type="match status" value="1"/>
</dbReference>
<dbReference type="GO" id="GO:0003779">
    <property type="term" value="F:actin binding"/>
    <property type="evidence" value="ECO:0007669"/>
    <property type="project" value="UniProtKB-KW"/>
</dbReference>
<dbReference type="InterPro" id="IPR000980">
    <property type="entry name" value="SH2"/>
</dbReference>
<dbReference type="InterPro" id="IPR036860">
    <property type="entry name" value="SH2_dom_sf"/>
</dbReference>
<feature type="region of interest" description="Disordered" evidence="8">
    <location>
        <begin position="321"/>
        <end position="387"/>
    </location>
</feature>
<evidence type="ECO:0000256" key="8">
    <source>
        <dbReference type="SAM" id="MobiDB-lite"/>
    </source>
</evidence>
<dbReference type="EMBL" id="RWIC01000120">
    <property type="protein sequence ID" value="TKC49424.1"/>
    <property type="molecule type" value="Genomic_DNA"/>
</dbReference>
<dbReference type="Proteomes" id="UP000308365">
    <property type="component" value="Unassembled WGS sequence"/>
</dbReference>
<evidence type="ECO:0000256" key="1">
    <source>
        <dbReference type="ARBA" id="ARBA00004246"/>
    </source>
</evidence>
<keyword evidence="6" id="KW-0009">Actin-binding</keyword>
<dbReference type="InterPro" id="IPR006020">
    <property type="entry name" value="PTB/PI_dom"/>
</dbReference>
<feature type="compositionally biased region" description="Low complexity" evidence="8">
    <location>
        <begin position="321"/>
        <end position="347"/>
    </location>
</feature>
<dbReference type="InterPro" id="IPR011993">
    <property type="entry name" value="PH-like_dom_sf"/>
</dbReference>
<feature type="compositionally biased region" description="Polar residues" evidence="8">
    <location>
        <begin position="424"/>
        <end position="450"/>
    </location>
</feature>
<evidence type="ECO:0000313" key="11">
    <source>
        <dbReference type="Proteomes" id="UP000308365"/>
    </source>
</evidence>
<proteinExistence type="inferred from homology"/>
<dbReference type="SUPFAM" id="SSF55550">
    <property type="entry name" value="SH2 domain"/>
    <property type="match status" value="1"/>
</dbReference>
<sequence length="823" mass="87808">VPRAPDWQVTSVGCEAGWKPEVNCQVTTPTMSQVMSSPLLAGGPAVGLASCEEPRRALHPAPSPGLPPQCPYYTTEGWGAQALMAPMPCKEPPSRLQQAPQAGAKAGCLLQSPGEQASGALEDLDSYIDFSLESLNQMILELDPTFQLLPPGPGGPWAEPTQSTTSRRKKEEPEALDIKYIEVTSTRSRCHDGPQSCSSPSVTPPFGSPGRGGLLLSRDTPRETRSNSESLIFSGSQGRGHQRPSPPAGAPSSHPPPSPSISIPGMGNKASGRHGLGSPLVASPALEKGLGGRVSMLSASPASDVSYVFGSQSLLRSSISSHQSSSRSLESPTSSSSSLHSLGPVSLYTRASDLQVPSNPTPSIGQPRATHSSPLAKEHASSCPPSITNSMVDIPIVLISSCPEPGSPPSQGTPGRQDFVCPGATSSSNPCPATRSHSQTLPDAPLTTSPEGPARDMQPTMKFVMDTSKYWFKPSITREQAIELLRKEEPGAFIVRDSSSYRGSFGLALKVQEAPAPAQNRTGEDGSDLIRHFLIESSAKGVHLKGADEEPYFGSLSAFVCQHSIMALALPCKLVIPKKELGGGDGASDLSADGRASCLKKSAEEGLPGRPYIQGNIPSLAPCWRAGARAMQTTDDPKVPWGCHALYLSSVSVETLSGALAVQKAISTTLERDVLPTPTVVHFKVTKQGITLTDIQRKVFFRRHYPFATLRFCGMDPKQRKWQKYCKPSRIFGFVAKSQTESQENVCHLFAEFDTVQPASQVISLVGALLQDPERIKPNRTEAALGWRDWLRPAPPGLWSGTAPPWRLQNPDKVLKVTVPTFS</sequence>
<evidence type="ECO:0000259" key="9">
    <source>
        <dbReference type="PROSITE" id="PS50001"/>
    </source>
</evidence>
<feature type="non-terminal residue" evidence="10">
    <location>
        <position position="1"/>
    </location>
</feature>